<dbReference type="Proteomes" id="UP001597469">
    <property type="component" value="Unassembled WGS sequence"/>
</dbReference>
<proteinExistence type="predicted"/>
<gene>
    <name evidence="1" type="ORF">ACFSUS_13785</name>
</gene>
<dbReference type="InterPro" id="IPR025234">
    <property type="entry name" value="YjzH-like"/>
</dbReference>
<reference evidence="2" key="1">
    <citation type="journal article" date="2019" name="Int. J. Syst. Evol. Microbiol.">
        <title>The Global Catalogue of Microorganisms (GCM) 10K type strain sequencing project: providing services to taxonomists for standard genome sequencing and annotation.</title>
        <authorList>
            <consortium name="The Broad Institute Genomics Platform"/>
            <consortium name="The Broad Institute Genome Sequencing Center for Infectious Disease"/>
            <person name="Wu L."/>
            <person name="Ma J."/>
        </authorList>
    </citation>
    <scope>NUCLEOTIDE SEQUENCE [LARGE SCALE GENOMIC DNA]</scope>
    <source>
        <strain evidence="2">KCTC 42805</strain>
    </source>
</reference>
<evidence type="ECO:0000313" key="2">
    <source>
        <dbReference type="Proteomes" id="UP001597469"/>
    </source>
</evidence>
<dbReference type="EMBL" id="JBHULN010000007">
    <property type="protein sequence ID" value="MFD2571711.1"/>
    <property type="molecule type" value="Genomic_DNA"/>
</dbReference>
<evidence type="ECO:0000313" key="1">
    <source>
        <dbReference type="EMBL" id="MFD2571711.1"/>
    </source>
</evidence>
<dbReference type="Pfam" id="PF13783">
    <property type="entry name" value="DUF4177"/>
    <property type="match status" value="1"/>
</dbReference>
<name>A0ABW5M5B5_9BACT</name>
<comment type="caution">
    <text evidence="1">The sequence shown here is derived from an EMBL/GenBank/DDBJ whole genome shotgun (WGS) entry which is preliminary data.</text>
</comment>
<sequence length="65" mass="7424">MKRFEYMTLDVPTQGLWSNQINAQELTNKLNQLGAKGWEVISTVDLNRSQGATKSLLVMLKREID</sequence>
<dbReference type="RefSeq" id="WP_381523480.1">
    <property type="nucleotide sequence ID" value="NZ_JBHULN010000007.1"/>
</dbReference>
<accession>A0ABW5M5B5</accession>
<organism evidence="1 2">
    <name type="scientific">Spirosoma soli</name>
    <dbReference type="NCBI Taxonomy" id="1770529"/>
    <lineage>
        <taxon>Bacteria</taxon>
        <taxon>Pseudomonadati</taxon>
        <taxon>Bacteroidota</taxon>
        <taxon>Cytophagia</taxon>
        <taxon>Cytophagales</taxon>
        <taxon>Cytophagaceae</taxon>
        <taxon>Spirosoma</taxon>
    </lineage>
</organism>
<keyword evidence="2" id="KW-1185">Reference proteome</keyword>
<protein>
    <submittedName>
        <fullName evidence="1">DUF4177 domain-containing protein</fullName>
    </submittedName>
</protein>